<dbReference type="RefSeq" id="WP_074860243.1">
    <property type="nucleotide sequence ID" value="NZ_FNZC01000055.1"/>
</dbReference>
<sequence length="447" mass="48239">MIRKHFAGFVASTLALAVSAQAFAGTVTTDGADIVIKTKGGLEVATTDKEFSFKLGGRLQADYGTFDGFYTREGDKADAAYFRRAFLELSGTVYKDWKYAISYDLSHNAGQAGKGYFDEASVTYTGFNPVNIRVGRFDPDFGLEKATSSKWITAIERSAIYEIADWVNGHENGLGVQGSSVIGNMAFLSGGVSAKDPNDTDGKSVKQFNVRGVFAPMAEAGNVLHLGLNYATRDLDDTVTDARVRPRLTVRGVSTNGGNDAGTNGNRAIFGGDATSIYGGANTAYRAGDLDNDSAWGAELAYAMGPFSAQAEYLARKLKADRAGIEDIKANGYYAQLAYTLTGESRGYRLDGARFDAIKPSNKQLGAWEVFYRYDNIKIEDDNVTVATATREVGDTKAKLHTVGANWYANDVVKVSANYIKAKTDKITNTAGDDDGDAFVMRLQYAF</sequence>
<evidence type="ECO:0000256" key="1">
    <source>
        <dbReference type="SAM" id="SignalP"/>
    </source>
</evidence>
<dbReference type="InterPro" id="IPR010870">
    <property type="entry name" value="Porin_O/P"/>
</dbReference>
<dbReference type="EMBL" id="UGUV01000002">
    <property type="protein sequence ID" value="SUD52410.1"/>
    <property type="molecule type" value="Genomic_DNA"/>
</dbReference>
<evidence type="ECO:0000313" key="2">
    <source>
        <dbReference type="EMBL" id="SUD52410.1"/>
    </source>
</evidence>
<gene>
    <name evidence="2" type="primary">oprP</name>
    <name evidence="2" type="ORF">NCTC10692_02890</name>
</gene>
<organism evidence="2 3">
    <name type="scientific">Ectopseudomonas oleovorans</name>
    <name type="common">Pseudomonas oleovorans</name>
    <dbReference type="NCBI Taxonomy" id="301"/>
    <lineage>
        <taxon>Bacteria</taxon>
        <taxon>Pseudomonadati</taxon>
        <taxon>Pseudomonadota</taxon>
        <taxon>Gammaproteobacteria</taxon>
        <taxon>Pseudomonadales</taxon>
        <taxon>Pseudomonadaceae</taxon>
        <taxon>Ectopseudomonas</taxon>
    </lineage>
</organism>
<keyword evidence="1" id="KW-0732">Signal</keyword>
<accession>A0A379JVB1</accession>
<proteinExistence type="predicted"/>
<reference evidence="2 3" key="1">
    <citation type="submission" date="2018-06" db="EMBL/GenBank/DDBJ databases">
        <authorList>
            <consortium name="Pathogen Informatics"/>
            <person name="Doyle S."/>
        </authorList>
    </citation>
    <scope>NUCLEOTIDE SEQUENCE [LARGE SCALE GENOMIC DNA]</scope>
    <source>
        <strain evidence="2 3">NCTC10692</strain>
    </source>
</reference>
<protein>
    <submittedName>
        <fullName evidence="2">Phosphate-selective porin O and P</fullName>
    </submittedName>
</protein>
<name>A0A379JVB1_ECTOL</name>
<dbReference type="Gene3D" id="2.40.160.10">
    <property type="entry name" value="Porin"/>
    <property type="match status" value="1"/>
</dbReference>
<dbReference type="Proteomes" id="UP000255303">
    <property type="component" value="Unassembled WGS sequence"/>
</dbReference>
<dbReference type="SUPFAM" id="SSF56935">
    <property type="entry name" value="Porins"/>
    <property type="match status" value="1"/>
</dbReference>
<evidence type="ECO:0000313" key="3">
    <source>
        <dbReference type="Proteomes" id="UP000255303"/>
    </source>
</evidence>
<dbReference type="AlphaFoldDB" id="A0A379JVB1"/>
<feature type="chain" id="PRO_5016995773" evidence="1">
    <location>
        <begin position="25"/>
        <end position="447"/>
    </location>
</feature>
<dbReference type="InterPro" id="IPR023614">
    <property type="entry name" value="Porin_dom_sf"/>
</dbReference>
<feature type="signal peptide" evidence="1">
    <location>
        <begin position="1"/>
        <end position="24"/>
    </location>
</feature>
<dbReference type="Pfam" id="PF07396">
    <property type="entry name" value="Porin_O_P"/>
    <property type="match status" value="1"/>
</dbReference>